<dbReference type="NCBIfam" id="TIGR01537">
    <property type="entry name" value="portal_HK97"/>
    <property type="match status" value="1"/>
</dbReference>
<dbReference type="InterPro" id="IPR006427">
    <property type="entry name" value="Portal_HK97"/>
</dbReference>
<gene>
    <name evidence="2" type="ORF">HMPREF0877_0176</name>
</gene>
<name>C5R881_WEIPA</name>
<feature type="region of interest" description="Disordered" evidence="1">
    <location>
        <begin position="393"/>
        <end position="413"/>
    </location>
</feature>
<feature type="compositionally biased region" description="Acidic residues" evidence="1">
    <location>
        <begin position="402"/>
        <end position="413"/>
    </location>
</feature>
<accession>C5R881</accession>
<dbReference type="AlphaFoldDB" id="C5R881"/>
<evidence type="ECO:0000313" key="2">
    <source>
        <dbReference type="EMBL" id="EER75665.1"/>
    </source>
</evidence>
<dbReference type="HOGENOM" id="CLU_033789_4_2_9"/>
<dbReference type="InterPro" id="IPR006944">
    <property type="entry name" value="Phage/GTA_portal"/>
</dbReference>
<evidence type="ECO:0000256" key="1">
    <source>
        <dbReference type="SAM" id="MobiDB-lite"/>
    </source>
</evidence>
<dbReference type="EMBL" id="ACKU01000004">
    <property type="protein sequence ID" value="EER75665.1"/>
    <property type="molecule type" value="Genomic_DNA"/>
</dbReference>
<reference evidence="2 3" key="1">
    <citation type="submission" date="2009-04" db="EMBL/GenBank/DDBJ databases">
        <authorList>
            <person name="Qin X."/>
            <person name="Bachman B."/>
            <person name="Battles P."/>
            <person name="Bell A."/>
            <person name="Bess C."/>
            <person name="Bickham C."/>
            <person name="Chaboub L."/>
            <person name="Chen D."/>
            <person name="Coyle M."/>
            <person name="Deiros D.R."/>
            <person name="Dinh H."/>
            <person name="Forbes L."/>
            <person name="Fowler G."/>
            <person name="Francisco L."/>
            <person name="Fu Q."/>
            <person name="Gubbala S."/>
            <person name="Hale W."/>
            <person name="Han Y."/>
            <person name="Hemphill L."/>
            <person name="Highlander S.K."/>
            <person name="Hirani K."/>
            <person name="Hogues M."/>
            <person name="Jackson L."/>
            <person name="Jakkamsetti A."/>
            <person name="Javaid M."/>
            <person name="Jiang H."/>
            <person name="Korchina V."/>
            <person name="Kovar C."/>
            <person name="Lara F."/>
            <person name="Lee S."/>
            <person name="Mata R."/>
            <person name="Mathew T."/>
            <person name="Moen C."/>
            <person name="Morales K."/>
            <person name="Munidasa M."/>
            <person name="Nazareth L."/>
            <person name="Ngo R."/>
            <person name="Nguyen L."/>
            <person name="Okwuonu G."/>
            <person name="Ongeri F."/>
            <person name="Patil S."/>
            <person name="Petrosino J."/>
            <person name="Pham C."/>
            <person name="Pham P."/>
            <person name="Pu L.-L."/>
            <person name="Puazo M."/>
            <person name="Raj R."/>
            <person name="Reid J."/>
            <person name="Rouhana J."/>
            <person name="Saada N."/>
            <person name="Shang Y."/>
            <person name="Simmons D."/>
            <person name="Thornton R."/>
            <person name="Warren J."/>
            <person name="Weissenberger G."/>
            <person name="Zhang J."/>
            <person name="Zhang L."/>
            <person name="Zhou C."/>
            <person name="Zhu D."/>
            <person name="Muzny D."/>
            <person name="Worley K."/>
            <person name="Gibbs R."/>
        </authorList>
    </citation>
    <scope>NUCLEOTIDE SEQUENCE [LARGE SCALE GENOMIC DNA]</scope>
    <source>
        <strain evidence="2 3">ATCC 33313</strain>
    </source>
</reference>
<protein>
    <submittedName>
        <fullName evidence="2">Phage portal protein, HK97 family</fullName>
    </submittedName>
</protein>
<proteinExistence type="predicted"/>
<dbReference type="Pfam" id="PF04860">
    <property type="entry name" value="Phage_portal"/>
    <property type="match status" value="1"/>
</dbReference>
<dbReference type="STRING" id="585506.HMPREF0877_0176"/>
<dbReference type="Proteomes" id="UP000004528">
    <property type="component" value="Unassembled WGS sequence"/>
</dbReference>
<sequence length="413" mass="46353">MPVGILHNVWERLNASPKSSGTSSAPLIMTNNLFGTGKVELQKDPVIFSVITRLAGIIASMNVDLYDADRKHIRTDSIDRLVSQQANPVFSSYDVWHKAEVDRNEFGNAYVFIQYDEYLQPKALWNLDHGLVMPFINSDDSTVWYKVQGQNGAMYVPAYQMIHLKHLTGSSRVVGISPIDVLQGSADYNEAFNKFSLNEMSKRDGFTIKFDKNIDDTRKKAVALNVQAFIKDNSGVLFSEPGMEVDTIDRKIATADVARNDDTYIRRVANVFNVPLIFLNSGDQGSGYRDSEEHFITFVEGTILPIVRQYESELNMKLLTDSQKAAGFYFKFDTNVLLRGNTAARTAYYQMLIRNGIASPEYIQELEGIPINNQAGANKLWISGDLYPTDATMEERTGKETEDNDVLSDESDG</sequence>
<organism evidence="2 3">
    <name type="scientific">Weissella paramesenteroides ATCC 33313</name>
    <dbReference type="NCBI Taxonomy" id="585506"/>
    <lineage>
        <taxon>Bacteria</taxon>
        <taxon>Bacillati</taxon>
        <taxon>Bacillota</taxon>
        <taxon>Bacilli</taxon>
        <taxon>Lactobacillales</taxon>
        <taxon>Lactobacillaceae</taxon>
        <taxon>Weissella</taxon>
    </lineage>
</organism>
<comment type="caution">
    <text evidence="2">The sequence shown here is derived from an EMBL/GenBank/DDBJ whole genome shotgun (WGS) entry which is preliminary data.</text>
</comment>
<keyword evidence="3" id="KW-1185">Reference proteome</keyword>
<evidence type="ECO:0000313" key="3">
    <source>
        <dbReference type="Proteomes" id="UP000004528"/>
    </source>
</evidence>
<dbReference type="eggNOG" id="COG4695">
    <property type="taxonomic scope" value="Bacteria"/>
</dbReference>